<dbReference type="InterPro" id="IPR023404">
    <property type="entry name" value="rSAM_horseshoe"/>
</dbReference>
<organism evidence="2">
    <name type="scientific">candidate division WOR-3 bacterium</name>
    <dbReference type="NCBI Taxonomy" id="2052148"/>
    <lineage>
        <taxon>Bacteria</taxon>
        <taxon>Bacteria division WOR-3</taxon>
    </lineage>
</organism>
<dbReference type="SMART" id="SM00729">
    <property type="entry name" value="Elp3"/>
    <property type="match status" value="1"/>
</dbReference>
<dbReference type="PROSITE" id="PS51918">
    <property type="entry name" value="RADICAL_SAM"/>
    <property type="match status" value="1"/>
</dbReference>
<dbReference type="GO" id="GO:0051536">
    <property type="term" value="F:iron-sulfur cluster binding"/>
    <property type="evidence" value="ECO:0007669"/>
    <property type="project" value="InterPro"/>
</dbReference>
<dbReference type="SFLD" id="SFLDS00029">
    <property type="entry name" value="Radical_SAM"/>
    <property type="match status" value="1"/>
</dbReference>
<dbReference type="InterPro" id="IPR007197">
    <property type="entry name" value="rSAM"/>
</dbReference>
<protein>
    <submittedName>
        <fullName evidence="2">Radical SAM protein</fullName>
    </submittedName>
</protein>
<dbReference type="EMBL" id="DTDJ01000032">
    <property type="protein sequence ID" value="HGL17685.1"/>
    <property type="molecule type" value="Genomic_DNA"/>
</dbReference>
<dbReference type="SUPFAM" id="SSF102114">
    <property type="entry name" value="Radical SAM enzymes"/>
    <property type="match status" value="1"/>
</dbReference>
<proteinExistence type="predicted"/>
<dbReference type="Pfam" id="PF04055">
    <property type="entry name" value="Radical_SAM"/>
    <property type="match status" value="1"/>
</dbReference>
<feature type="domain" description="Radical SAM core" evidence="1">
    <location>
        <begin position="1"/>
        <end position="219"/>
    </location>
</feature>
<dbReference type="PANTHER" id="PTHR42731">
    <property type="entry name" value="SLL1084 PROTEIN"/>
    <property type="match status" value="1"/>
</dbReference>
<gene>
    <name evidence="2" type="ORF">ENU66_05105</name>
</gene>
<sequence length="321" mass="36761">MNLVEISRSCPSKCRFCLLSYNHLPPRWISIERYEEMIHQFPENSDIGLVGGSVLDHPQIKEILNLSQKFRVINPSSIKIDVKIYDILETLKKKGLNSITIAPETGSETLRKRINKKISNVEIIEFVKAVESLKFKNLKMYFVVGLPFETPENIRETSLLINQIREIFSGKIEVTFSIFVPKPHTPFQYQPFTTKKELTERLKYLKIPEDVKVHIGSYKGALIQTIFSRAGEELGYAMLASLSDKKDLLKLIESEKILFDEETAKTLPFNFIDSGVNSSFLEKERKKAEKEILTPPCNTELCRACGICGNIQDLRNSKKVE</sequence>
<dbReference type="GO" id="GO:0003824">
    <property type="term" value="F:catalytic activity"/>
    <property type="evidence" value="ECO:0007669"/>
    <property type="project" value="InterPro"/>
</dbReference>
<dbReference type="AlphaFoldDB" id="A0A7V3ZXX8"/>
<name>A0A7V3ZXX8_UNCW3</name>
<dbReference type="Gene3D" id="3.80.30.20">
    <property type="entry name" value="tm_1862 like domain"/>
    <property type="match status" value="1"/>
</dbReference>
<dbReference type="InterPro" id="IPR058240">
    <property type="entry name" value="rSAM_sf"/>
</dbReference>
<dbReference type="CDD" id="cd01335">
    <property type="entry name" value="Radical_SAM"/>
    <property type="match status" value="1"/>
</dbReference>
<dbReference type="PANTHER" id="PTHR42731:SF5">
    <property type="entry name" value="RADICAL SAM DOMAIN PROTEIN"/>
    <property type="match status" value="1"/>
</dbReference>
<dbReference type="SFLD" id="SFLDG01082">
    <property type="entry name" value="B12-binding_domain_containing"/>
    <property type="match status" value="1"/>
</dbReference>
<dbReference type="InterPro" id="IPR006638">
    <property type="entry name" value="Elp3/MiaA/NifB-like_rSAM"/>
</dbReference>
<comment type="caution">
    <text evidence="2">The sequence shown here is derived from an EMBL/GenBank/DDBJ whole genome shotgun (WGS) entry which is preliminary data.</text>
</comment>
<evidence type="ECO:0000259" key="1">
    <source>
        <dbReference type="PROSITE" id="PS51918"/>
    </source>
</evidence>
<accession>A0A7V3ZXX8</accession>
<reference evidence="2" key="1">
    <citation type="journal article" date="2020" name="mSystems">
        <title>Genome- and Community-Level Interaction Insights into Carbon Utilization and Element Cycling Functions of Hydrothermarchaeota in Hydrothermal Sediment.</title>
        <authorList>
            <person name="Zhou Z."/>
            <person name="Liu Y."/>
            <person name="Xu W."/>
            <person name="Pan J."/>
            <person name="Luo Z.H."/>
            <person name="Li M."/>
        </authorList>
    </citation>
    <scope>NUCLEOTIDE SEQUENCE [LARGE SCALE GENOMIC DNA]</scope>
    <source>
        <strain evidence="2">SpSt-69</strain>
    </source>
</reference>
<evidence type="ECO:0000313" key="2">
    <source>
        <dbReference type="EMBL" id="HGL17685.1"/>
    </source>
</evidence>